<gene>
    <name evidence="3" type="ORF">HMPREF1650_04390</name>
</gene>
<comment type="caution">
    <text evidence="3">The sequence shown here is derived from an EMBL/GenBank/DDBJ whole genome shotgun (WGS) entry which is preliminary data.</text>
</comment>
<evidence type="ECO:0000256" key="1">
    <source>
        <dbReference type="SAM" id="MobiDB-lite"/>
    </source>
</evidence>
<organism evidence="3 4">
    <name type="scientific">Corynebacterium freneyi DNF00450</name>
    <dbReference type="NCBI Taxonomy" id="1287475"/>
    <lineage>
        <taxon>Bacteria</taxon>
        <taxon>Bacillati</taxon>
        <taxon>Actinomycetota</taxon>
        <taxon>Actinomycetes</taxon>
        <taxon>Mycobacteriales</taxon>
        <taxon>Corynebacteriaceae</taxon>
        <taxon>Corynebacterium</taxon>
    </lineage>
</organism>
<keyword evidence="2" id="KW-1133">Transmembrane helix</keyword>
<dbReference type="AlphaFoldDB" id="A0A095Y4P3"/>
<feature type="region of interest" description="Disordered" evidence="1">
    <location>
        <begin position="207"/>
        <end position="252"/>
    </location>
</feature>
<protein>
    <recommendedName>
        <fullName evidence="5">Type VII secretion-associated protein</fullName>
    </recommendedName>
</protein>
<name>A0A095Y4P3_9CORY</name>
<proteinExistence type="predicted"/>
<dbReference type="RefSeq" id="WP_035121255.1">
    <property type="nucleotide sequence ID" value="NZ_JRNE01000040.1"/>
</dbReference>
<dbReference type="NCBIfam" id="TIGR03931">
    <property type="entry name" value="T7SS_Rv3446c"/>
    <property type="match status" value="1"/>
</dbReference>
<evidence type="ECO:0008006" key="5">
    <source>
        <dbReference type="Google" id="ProtNLM"/>
    </source>
</evidence>
<dbReference type="InterPro" id="IPR023840">
    <property type="entry name" value="T7SS_Rv3446c"/>
</dbReference>
<dbReference type="eggNOG" id="ENOG5031X3K">
    <property type="taxonomic scope" value="Bacteria"/>
</dbReference>
<feature type="region of interest" description="Disordered" evidence="1">
    <location>
        <begin position="321"/>
        <end position="358"/>
    </location>
</feature>
<evidence type="ECO:0000313" key="4">
    <source>
        <dbReference type="Proteomes" id="UP000029548"/>
    </source>
</evidence>
<dbReference type="EMBL" id="JRNE01000040">
    <property type="protein sequence ID" value="KGF17400.1"/>
    <property type="molecule type" value="Genomic_DNA"/>
</dbReference>
<sequence>MVATTDRAPGPAVLHAWGPAACGPEGDAALIDGFGAVPQVVITPSYWGGRRRELFAGELVRRGADPRIGDLATELMGLERPAVGHSFLVEVESGRVCVSRLDFDAGLADGRLSFRGGDALEIIRDLVAELFADADGVDGADGGDRISDDGDVEFIVASGDDRLIADMRRRGWLAFPVPVELLGGAVACADAGPAAGRRHALHSDVERAGAEPAGAEPAVVEPSGIDEGRRGGPDRELRHGTSGAVEPEAGPGGLDIAALRRRARAQESARRRPRGRLHAVPAVAVGAVACLVAAAVIVLILDGPVGGALQDEAMVAAAADAGEGPARGEGADSGDVGPDNPPARPGFGGDATTPDGPEAAAAHQLEGRGVRVELPDRWRIDERATADALVLVDGGPMRILVTAGEVAWGMDADGLAAGLTAHAAGDPTMDRVRREVIEGLDVVVHEERPDAGSVVLWQHRLVDGWQVSVGCQFRGATIPQLRPVCGQALRTAAVVRGE</sequence>
<keyword evidence="2" id="KW-0812">Transmembrane</keyword>
<dbReference type="Proteomes" id="UP000029548">
    <property type="component" value="Unassembled WGS sequence"/>
</dbReference>
<keyword evidence="2" id="KW-0472">Membrane</keyword>
<evidence type="ECO:0000256" key="2">
    <source>
        <dbReference type="SAM" id="Phobius"/>
    </source>
</evidence>
<feature type="compositionally biased region" description="Low complexity" evidence="1">
    <location>
        <begin position="210"/>
        <end position="222"/>
    </location>
</feature>
<feature type="compositionally biased region" description="Basic and acidic residues" evidence="1">
    <location>
        <begin position="226"/>
        <end position="239"/>
    </location>
</feature>
<reference evidence="3 4" key="1">
    <citation type="submission" date="2014-07" db="EMBL/GenBank/DDBJ databases">
        <authorList>
            <person name="McCorrison J."/>
            <person name="Sanka R."/>
            <person name="Torralba M."/>
            <person name="Gillis M."/>
            <person name="Haft D.H."/>
            <person name="Methe B."/>
            <person name="Sutton G."/>
            <person name="Nelson K.E."/>
        </authorList>
    </citation>
    <scope>NUCLEOTIDE SEQUENCE [LARGE SCALE GENOMIC DNA]</scope>
    <source>
        <strain evidence="3 4">DNF00450</strain>
    </source>
</reference>
<accession>A0A095Y4P3</accession>
<evidence type="ECO:0000313" key="3">
    <source>
        <dbReference type="EMBL" id="KGF17400.1"/>
    </source>
</evidence>
<feature type="transmembrane region" description="Helical" evidence="2">
    <location>
        <begin position="279"/>
        <end position="301"/>
    </location>
</feature>